<proteinExistence type="predicted"/>
<accession>A0A6J5S2X9</accession>
<evidence type="ECO:0000313" key="1">
    <source>
        <dbReference type="EMBL" id="CAB4202100.1"/>
    </source>
</evidence>
<protein>
    <submittedName>
        <fullName evidence="1">Uncharacterized protein</fullName>
    </submittedName>
</protein>
<dbReference type="EMBL" id="LR797308">
    <property type="protein sequence ID" value="CAB4202100.1"/>
    <property type="molecule type" value="Genomic_DNA"/>
</dbReference>
<gene>
    <name evidence="1" type="ORF">UFOVP1361_63</name>
</gene>
<name>A0A6J5S2X9_9CAUD</name>
<sequence length="211" mass="23195">MGLFNDIVGGIFGSGGGNTQEGFDKGVEYLEPWRNAGQNSLANQEGYLGGMRKNLDKFGNPAEWSWSQINQSPQEFYQNLMSGYEQSPQYQQQMYDMEKAMINAAAASGMTGSGAFYDNWQRNAQNITAQDQDRWLNSMLGVNNQQMNYLGDYRNQQNTYLNNLSGLSQMGLNAANQSGQFAAGAGQAQDANNPWGNIANMGAAMYLGGRK</sequence>
<reference evidence="1" key="1">
    <citation type="submission" date="2020-05" db="EMBL/GenBank/DDBJ databases">
        <authorList>
            <person name="Chiriac C."/>
            <person name="Salcher M."/>
            <person name="Ghai R."/>
            <person name="Kavagutti S V."/>
        </authorList>
    </citation>
    <scope>NUCLEOTIDE SEQUENCE</scope>
</reference>
<organism evidence="1">
    <name type="scientific">uncultured Caudovirales phage</name>
    <dbReference type="NCBI Taxonomy" id="2100421"/>
    <lineage>
        <taxon>Viruses</taxon>
        <taxon>Duplodnaviria</taxon>
        <taxon>Heunggongvirae</taxon>
        <taxon>Uroviricota</taxon>
        <taxon>Caudoviricetes</taxon>
        <taxon>Peduoviridae</taxon>
        <taxon>Maltschvirus</taxon>
        <taxon>Maltschvirus maltsch</taxon>
    </lineage>
</organism>